<dbReference type="Proteomes" id="UP001271007">
    <property type="component" value="Unassembled WGS sequence"/>
</dbReference>
<protein>
    <submittedName>
        <fullName evidence="1">Uncharacterized protein</fullName>
    </submittedName>
</protein>
<gene>
    <name evidence="1" type="ORF">LTR09_011285</name>
</gene>
<evidence type="ECO:0000313" key="2">
    <source>
        <dbReference type="Proteomes" id="UP001271007"/>
    </source>
</evidence>
<comment type="caution">
    <text evidence="1">The sequence shown here is derived from an EMBL/GenBank/DDBJ whole genome shotgun (WGS) entry which is preliminary data.</text>
</comment>
<reference evidence="1" key="1">
    <citation type="submission" date="2023-04" db="EMBL/GenBank/DDBJ databases">
        <title>Black Yeasts Isolated from many extreme environments.</title>
        <authorList>
            <person name="Coleine C."/>
            <person name="Stajich J.E."/>
            <person name="Selbmann L."/>
        </authorList>
    </citation>
    <scope>NUCLEOTIDE SEQUENCE</scope>
    <source>
        <strain evidence="1">CCFEE 5312</strain>
    </source>
</reference>
<dbReference type="EMBL" id="JAWDJX010000064">
    <property type="protein sequence ID" value="KAK3047295.1"/>
    <property type="molecule type" value="Genomic_DNA"/>
</dbReference>
<proteinExistence type="predicted"/>
<dbReference type="AlphaFoldDB" id="A0AAJ0G531"/>
<organism evidence="1 2">
    <name type="scientific">Extremus antarcticus</name>
    <dbReference type="NCBI Taxonomy" id="702011"/>
    <lineage>
        <taxon>Eukaryota</taxon>
        <taxon>Fungi</taxon>
        <taxon>Dikarya</taxon>
        <taxon>Ascomycota</taxon>
        <taxon>Pezizomycotina</taxon>
        <taxon>Dothideomycetes</taxon>
        <taxon>Dothideomycetidae</taxon>
        <taxon>Mycosphaerellales</taxon>
        <taxon>Extremaceae</taxon>
        <taxon>Extremus</taxon>
    </lineage>
</organism>
<accession>A0AAJ0G531</accession>
<name>A0AAJ0G531_9PEZI</name>
<evidence type="ECO:0000313" key="1">
    <source>
        <dbReference type="EMBL" id="KAK3047295.1"/>
    </source>
</evidence>
<keyword evidence="2" id="KW-1185">Reference proteome</keyword>
<sequence>MTRLLDNICNIALSLGIVCFTAYKWPWLPLLVHLTSPPADITYDHKAELSWCTSQFDAAHVYHKDQIYQRQTKRAWNLHDIDSFANHHPLLRSMLTPSLFSDYKRVFRLKVAMATHLYLIGGEHYGMPGILHRNDTEHYDWVDNTLRYATNDQSSCDNLQAILLPQISSILLDVVSLDDYLQEDADFHFENSRNARVGLLTAFKEDVSFRAQRLASWQDDLKEMEVALQQPDLCTSGAIDRLKEAWRQGKSAPRPARPCSDTGNIPLWLVNAKDWLPYNMEEEDYLFDPLWVLVEVESAAYEGGFDPMKGRKFFPR</sequence>